<sequence length="198" mass="22381">MVHAIGALAAIVGVLIYHKLFKNYPFRKLLFFAQLVYGLSGFLDLMFILRWNLVLGLPDYLFVIIEECVSRVVSKVRWMPMIVLSTSLCPLGIEGTFFALLMSIDSFGSLSSKWGGAIILHMFNVTRTDFHNLELVILIRNLLRLATLGFIFLVPNAARFDVKNPCNILQSGCKSTDLETKRDSLELLPLKERQGQEV</sequence>
<comment type="subcellular location">
    <subcellularLocation>
        <location evidence="1">Membrane</location>
        <topology evidence="1">Multi-pass membrane protein</topology>
    </subcellularLocation>
</comment>
<evidence type="ECO:0000256" key="7">
    <source>
        <dbReference type="ARBA" id="ARBA00044504"/>
    </source>
</evidence>
<dbReference type="InterPro" id="IPR039309">
    <property type="entry name" value="BT1"/>
</dbReference>
<evidence type="ECO:0000313" key="10">
    <source>
        <dbReference type="Proteomes" id="UP000326396"/>
    </source>
</evidence>
<evidence type="ECO:0008006" key="11">
    <source>
        <dbReference type="Google" id="ProtNLM"/>
    </source>
</evidence>
<keyword evidence="6 8" id="KW-0472">Membrane</keyword>
<gene>
    <name evidence="9" type="ORF">E3N88_30979</name>
</gene>
<name>A0A5N6MN48_9ASTR</name>
<feature type="transmembrane region" description="Helical" evidence="8">
    <location>
        <begin position="29"/>
        <end position="49"/>
    </location>
</feature>
<evidence type="ECO:0000256" key="1">
    <source>
        <dbReference type="ARBA" id="ARBA00004141"/>
    </source>
</evidence>
<proteinExistence type="inferred from homology"/>
<comment type="caution">
    <text evidence="9">The sequence shown here is derived from an EMBL/GenBank/DDBJ whole genome shotgun (WGS) entry which is preliminary data.</text>
</comment>
<accession>A0A5N6MN48</accession>
<dbReference type="PANTHER" id="PTHR31585">
    <property type="entry name" value="FOLATE-BIOPTERIN TRANSPORTER 1, CHLOROPLASTIC"/>
    <property type="match status" value="1"/>
</dbReference>
<comment type="similarity">
    <text evidence="7">Belongs to the major facilitator superfamily. Phosphate:H(+) symporter (TC 2.A.1.9) family.</text>
</comment>
<evidence type="ECO:0000256" key="5">
    <source>
        <dbReference type="ARBA" id="ARBA00022989"/>
    </source>
</evidence>
<keyword evidence="10" id="KW-1185">Reference proteome</keyword>
<evidence type="ECO:0000256" key="4">
    <source>
        <dbReference type="ARBA" id="ARBA00022692"/>
    </source>
</evidence>
<dbReference type="SUPFAM" id="SSF103473">
    <property type="entry name" value="MFS general substrate transporter"/>
    <property type="match status" value="1"/>
</dbReference>
<keyword evidence="3" id="KW-0813">Transport</keyword>
<evidence type="ECO:0000256" key="2">
    <source>
        <dbReference type="ARBA" id="ARBA00007015"/>
    </source>
</evidence>
<dbReference type="GO" id="GO:0016020">
    <property type="term" value="C:membrane"/>
    <property type="evidence" value="ECO:0007669"/>
    <property type="project" value="UniProtKB-SubCell"/>
</dbReference>
<dbReference type="OrthoDB" id="754047at2759"/>
<dbReference type="EMBL" id="SZYD01000015">
    <property type="protein sequence ID" value="KAD3641755.1"/>
    <property type="molecule type" value="Genomic_DNA"/>
</dbReference>
<dbReference type="Pfam" id="PF03092">
    <property type="entry name" value="BT1"/>
    <property type="match status" value="1"/>
</dbReference>
<comment type="similarity">
    <text evidence="2">Belongs to the major facilitator superfamily. Folate-biopterin transporter (TC 2.A.71) family.</text>
</comment>
<dbReference type="InterPro" id="IPR036259">
    <property type="entry name" value="MFS_trans_sf"/>
</dbReference>
<evidence type="ECO:0000313" key="9">
    <source>
        <dbReference type="EMBL" id="KAD3641755.1"/>
    </source>
</evidence>
<protein>
    <recommendedName>
        <fullName evidence="11">Folate-biopterin transporter 4</fullName>
    </recommendedName>
</protein>
<organism evidence="9 10">
    <name type="scientific">Mikania micrantha</name>
    <name type="common">bitter vine</name>
    <dbReference type="NCBI Taxonomy" id="192012"/>
    <lineage>
        <taxon>Eukaryota</taxon>
        <taxon>Viridiplantae</taxon>
        <taxon>Streptophyta</taxon>
        <taxon>Embryophyta</taxon>
        <taxon>Tracheophyta</taxon>
        <taxon>Spermatophyta</taxon>
        <taxon>Magnoliopsida</taxon>
        <taxon>eudicotyledons</taxon>
        <taxon>Gunneridae</taxon>
        <taxon>Pentapetalae</taxon>
        <taxon>asterids</taxon>
        <taxon>campanulids</taxon>
        <taxon>Asterales</taxon>
        <taxon>Asteraceae</taxon>
        <taxon>Asteroideae</taxon>
        <taxon>Heliantheae alliance</taxon>
        <taxon>Eupatorieae</taxon>
        <taxon>Mikania</taxon>
    </lineage>
</organism>
<evidence type="ECO:0000256" key="3">
    <source>
        <dbReference type="ARBA" id="ARBA00022448"/>
    </source>
</evidence>
<evidence type="ECO:0000256" key="8">
    <source>
        <dbReference type="SAM" id="Phobius"/>
    </source>
</evidence>
<dbReference type="AlphaFoldDB" id="A0A5N6MN48"/>
<reference evidence="9 10" key="1">
    <citation type="submission" date="2019-05" db="EMBL/GenBank/DDBJ databases">
        <title>Mikania micrantha, genome provides insights into the molecular mechanism of rapid growth.</title>
        <authorList>
            <person name="Liu B."/>
        </authorList>
    </citation>
    <scope>NUCLEOTIDE SEQUENCE [LARGE SCALE GENOMIC DNA]</scope>
    <source>
        <strain evidence="9">NLD-2019</strain>
        <tissue evidence="9">Leaf</tissue>
    </source>
</reference>
<keyword evidence="4 8" id="KW-0812">Transmembrane</keyword>
<keyword evidence="5 8" id="KW-1133">Transmembrane helix</keyword>
<evidence type="ECO:0000256" key="6">
    <source>
        <dbReference type="ARBA" id="ARBA00023136"/>
    </source>
</evidence>
<feature type="transmembrane region" description="Helical" evidence="8">
    <location>
        <begin position="81"/>
        <end position="104"/>
    </location>
</feature>
<dbReference type="Proteomes" id="UP000326396">
    <property type="component" value="Linkage Group LG5"/>
</dbReference>
<dbReference type="PANTHER" id="PTHR31585:SF44">
    <property type="entry name" value="FOLATE-BIOPTERIN TRANSPORTER 6-RELATED"/>
    <property type="match status" value="1"/>
</dbReference>